<evidence type="ECO:0000256" key="3">
    <source>
        <dbReference type="ARBA" id="ARBA00023004"/>
    </source>
</evidence>
<keyword evidence="4" id="KW-0812">Transmembrane</keyword>
<protein>
    <submittedName>
        <fullName evidence="5">Uncharacterized protein</fullName>
    </submittedName>
</protein>
<dbReference type="InterPro" id="IPR002403">
    <property type="entry name" value="Cyt_P450_E_grp-IV"/>
</dbReference>
<dbReference type="GO" id="GO:0020037">
    <property type="term" value="F:heme binding"/>
    <property type="evidence" value="ECO:0007669"/>
    <property type="project" value="InterPro"/>
</dbReference>
<dbReference type="Proteomes" id="UP000298030">
    <property type="component" value="Unassembled WGS sequence"/>
</dbReference>
<name>A0A4Y7TB61_COPMI</name>
<evidence type="ECO:0000313" key="5">
    <source>
        <dbReference type="EMBL" id="TEB31406.1"/>
    </source>
</evidence>
<feature type="transmembrane region" description="Helical" evidence="4">
    <location>
        <begin position="31"/>
        <end position="52"/>
    </location>
</feature>
<evidence type="ECO:0000256" key="2">
    <source>
        <dbReference type="ARBA" id="ARBA00022723"/>
    </source>
</evidence>
<dbReference type="GO" id="GO:0016705">
    <property type="term" value="F:oxidoreductase activity, acting on paired donors, with incorporation or reduction of molecular oxygen"/>
    <property type="evidence" value="ECO:0007669"/>
    <property type="project" value="InterPro"/>
</dbReference>
<evidence type="ECO:0000256" key="4">
    <source>
        <dbReference type="SAM" id="Phobius"/>
    </source>
</evidence>
<gene>
    <name evidence="5" type="ORF">FA13DRAFT_365687</name>
</gene>
<dbReference type="STRING" id="71717.A0A4Y7TB61"/>
<organism evidence="5 6">
    <name type="scientific">Coprinellus micaceus</name>
    <name type="common">Glistening ink-cap mushroom</name>
    <name type="synonym">Coprinus micaceus</name>
    <dbReference type="NCBI Taxonomy" id="71717"/>
    <lineage>
        <taxon>Eukaryota</taxon>
        <taxon>Fungi</taxon>
        <taxon>Dikarya</taxon>
        <taxon>Basidiomycota</taxon>
        <taxon>Agaricomycotina</taxon>
        <taxon>Agaricomycetes</taxon>
        <taxon>Agaricomycetidae</taxon>
        <taxon>Agaricales</taxon>
        <taxon>Agaricineae</taxon>
        <taxon>Psathyrellaceae</taxon>
        <taxon>Coprinellus</taxon>
    </lineage>
</organism>
<dbReference type="Gene3D" id="1.10.630.10">
    <property type="entry name" value="Cytochrome P450"/>
    <property type="match status" value="1"/>
</dbReference>
<sequence>MISMPFAKALEESYNGFLLDAQIYAKAEPLILLWLFVALALVLFFNTAWQLLADQGSATPPRIFHVFPFVGSALSYSINPVRFLSSCHGAYGVVFTFVLFGRGCTFIPFRDAEALIMAGYAVPESIVADTGDAYIRRPLYRHTAVGVCLTKH</sequence>
<dbReference type="GO" id="GO:0004497">
    <property type="term" value="F:monooxygenase activity"/>
    <property type="evidence" value="ECO:0007669"/>
    <property type="project" value="InterPro"/>
</dbReference>
<dbReference type="EMBL" id="QPFP01000019">
    <property type="protein sequence ID" value="TEB31406.1"/>
    <property type="molecule type" value="Genomic_DNA"/>
</dbReference>
<dbReference type="OrthoDB" id="6692864at2759"/>
<evidence type="ECO:0000313" key="6">
    <source>
        <dbReference type="Proteomes" id="UP000298030"/>
    </source>
</evidence>
<accession>A0A4Y7TB61</accession>
<dbReference type="PRINTS" id="PR00465">
    <property type="entry name" value="EP450IV"/>
</dbReference>
<keyword evidence="4" id="KW-0472">Membrane</keyword>
<proteinExistence type="inferred from homology"/>
<dbReference type="AlphaFoldDB" id="A0A4Y7TB61"/>
<evidence type="ECO:0000256" key="1">
    <source>
        <dbReference type="ARBA" id="ARBA00010617"/>
    </source>
</evidence>
<dbReference type="InterPro" id="IPR036396">
    <property type="entry name" value="Cyt_P450_sf"/>
</dbReference>
<comment type="similarity">
    <text evidence="1">Belongs to the cytochrome P450 family.</text>
</comment>
<keyword evidence="2" id="KW-0479">Metal-binding</keyword>
<comment type="caution">
    <text evidence="5">The sequence shown here is derived from an EMBL/GenBank/DDBJ whole genome shotgun (WGS) entry which is preliminary data.</text>
</comment>
<keyword evidence="3" id="KW-0408">Iron</keyword>
<keyword evidence="6" id="KW-1185">Reference proteome</keyword>
<keyword evidence="4" id="KW-1133">Transmembrane helix</keyword>
<dbReference type="GO" id="GO:0005506">
    <property type="term" value="F:iron ion binding"/>
    <property type="evidence" value="ECO:0007669"/>
    <property type="project" value="InterPro"/>
</dbReference>
<reference evidence="5 6" key="1">
    <citation type="journal article" date="2019" name="Nat. Ecol. Evol.">
        <title>Megaphylogeny resolves global patterns of mushroom evolution.</title>
        <authorList>
            <person name="Varga T."/>
            <person name="Krizsan K."/>
            <person name="Foldi C."/>
            <person name="Dima B."/>
            <person name="Sanchez-Garcia M."/>
            <person name="Sanchez-Ramirez S."/>
            <person name="Szollosi G.J."/>
            <person name="Szarkandi J.G."/>
            <person name="Papp V."/>
            <person name="Albert L."/>
            <person name="Andreopoulos W."/>
            <person name="Angelini C."/>
            <person name="Antonin V."/>
            <person name="Barry K.W."/>
            <person name="Bougher N.L."/>
            <person name="Buchanan P."/>
            <person name="Buyck B."/>
            <person name="Bense V."/>
            <person name="Catcheside P."/>
            <person name="Chovatia M."/>
            <person name="Cooper J."/>
            <person name="Damon W."/>
            <person name="Desjardin D."/>
            <person name="Finy P."/>
            <person name="Geml J."/>
            <person name="Haridas S."/>
            <person name="Hughes K."/>
            <person name="Justo A."/>
            <person name="Karasinski D."/>
            <person name="Kautmanova I."/>
            <person name="Kiss B."/>
            <person name="Kocsube S."/>
            <person name="Kotiranta H."/>
            <person name="LaButti K.M."/>
            <person name="Lechner B.E."/>
            <person name="Liimatainen K."/>
            <person name="Lipzen A."/>
            <person name="Lukacs Z."/>
            <person name="Mihaltcheva S."/>
            <person name="Morgado L.N."/>
            <person name="Niskanen T."/>
            <person name="Noordeloos M.E."/>
            <person name="Ohm R.A."/>
            <person name="Ortiz-Santana B."/>
            <person name="Ovrebo C."/>
            <person name="Racz N."/>
            <person name="Riley R."/>
            <person name="Savchenko A."/>
            <person name="Shiryaev A."/>
            <person name="Soop K."/>
            <person name="Spirin V."/>
            <person name="Szebenyi C."/>
            <person name="Tomsovsky M."/>
            <person name="Tulloss R.E."/>
            <person name="Uehling J."/>
            <person name="Grigoriev I.V."/>
            <person name="Vagvolgyi C."/>
            <person name="Papp T."/>
            <person name="Martin F.M."/>
            <person name="Miettinen O."/>
            <person name="Hibbett D.S."/>
            <person name="Nagy L.G."/>
        </authorList>
    </citation>
    <scope>NUCLEOTIDE SEQUENCE [LARGE SCALE GENOMIC DNA]</scope>
    <source>
        <strain evidence="5 6">FP101781</strain>
    </source>
</reference>